<evidence type="ECO:0000313" key="1">
    <source>
        <dbReference type="EMBL" id="KAF3424636.1"/>
    </source>
</evidence>
<accession>A0A833RWI0</accession>
<comment type="caution">
    <text evidence="1">The sequence shown here is derived from an EMBL/GenBank/DDBJ whole genome shotgun (WGS) entry which is preliminary data.</text>
</comment>
<organism evidence="1 2">
    <name type="scientific">Frieseomelitta varia</name>
    <dbReference type="NCBI Taxonomy" id="561572"/>
    <lineage>
        <taxon>Eukaryota</taxon>
        <taxon>Metazoa</taxon>
        <taxon>Ecdysozoa</taxon>
        <taxon>Arthropoda</taxon>
        <taxon>Hexapoda</taxon>
        <taxon>Insecta</taxon>
        <taxon>Pterygota</taxon>
        <taxon>Neoptera</taxon>
        <taxon>Endopterygota</taxon>
        <taxon>Hymenoptera</taxon>
        <taxon>Apocrita</taxon>
        <taxon>Aculeata</taxon>
        <taxon>Apoidea</taxon>
        <taxon>Anthophila</taxon>
        <taxon>Apidae</taxon>
        <taxon>Frieseomelitta</taxon>
    </lineage>
</organism>
<dbReference type="Proteomes" id="UP000655588">
    <property type="component" value="Unassembled WGS sequence"/>
</dbReference>
<evidence type="ECO:0000313" key="2">
    <source>
        <dbReference type="Proteomes" id="UP000655588"/>
    </source>
</evidence>
<dbReference type="AlphaFoldDB" id="A0A833RWI0"/>
<gene>
    <name evidence="1" type="ORF">E2986_11715</name>
</gene>
<keyword evidence="2" id="KW-1185">Reference proteome</keyword>
<proteinExistence type="predicted"/>
<name>A0A833RWI0_9HYME</name>
<dbReference type="EMBL" id="WNWW01000455">
    <property type="protein sequence ID" value="KAF3424636.1"/>
    <property type="molecule type" value="Genomic_DNA"/>
</dbReference>
<reference evidence="1" key="1">
    <citation type="submission" date="2019-11" db="EMBL/GenBank/DDBJ databases">
        <title>The nuclear and mitochondrial genomes of Frieseomelitta varia - a highly eusocial stingless bee (Meliponini) with a permanently sterile worker caste.</title>
        <authorList>
            <person name="Freitas F.C.P."/>
            <person name="Lourenco A.P."/>
            <person name="Nunes F.M.F."/>
            <person name="Paschoal A.R."/>
            <person name="Abreu F.C.P."/>
            <person name="Barbin F.O."/>
            <person name="Bataglia L."/>
            <person name="Cardoso-Junior C.A.M."/>
            <person name="Cervoni M.S."/>
            <person name="Silva S.R."/>
            <person name="Dalarmi F."/>
            <person name="Del Lama M.A."/>
            <person name="Depintor T.S."/>
            <person name="Ferreira K.M."/>
            <person name="Goria P.S."/>
            <person name="Jaskot M.C."/>
            <person name="Lago D.C."/>
            <person name="Luna-Lucena D."/>
            <person name="Moda L.M."/>
            <person name="Nascimento L."/>
            <person name="Pedrino M."/>
            <person name="Rabico F.O."/>
            <person name="Sanches F.C."/>
            <person name="Santos D.E."/>
            <person name="Santos C.G."/>
            <person name="Vieira J."/>
            <person name="Lopes T.F."/>
            <person name="Barchuk A.R."/>
            <person name="Hartfelder K."/>
            <person name="Simoes Z.L.P."/>
            <person name="Bitondi M.M.G."/>
            <person name="Pinheiro D.G."/>
        </authorList>
    </citation>
    <scope>NUCLEOTIDE SEQUENCE</scope>
    <source>
        <strain evidence="1">USP_RPSP 00005682</strain>
        <tissue evidence="1">Whole individual</tissue>
    </source>
</reference>
<protein>
    <submittedName>
        <fullName evidence="1">Uncharacterized protein</fullName>
    </submittedName>
</protein>
<sequence>MKCEGETENANEVSSKKCMKVGEIVYMTNWYYLPVKKILELILIIARSSMVIELTAGKIIQMSIHTFGDFYSTYRRNNVLDMHDGVV</sequence>